<dbReference type="Proteomes" id="UP000585614">
    <property type="component" value="Unassembled WGS sequence"/>
</dbReference>
<evidence type="ECO:0000256" key="1">
    <source>
        <dbReference type="SAM" id="MobiDB-lite"/>
    </source>
</evidence>
<gene>
    <name evidence="2" type="ORF">mRhiFer1_009489</name>
</gene>
<protein>
    <submittedName>
        <fullName evidence="2">Uncharacterized protein</fullName>
    </submittedName>
</protein>
<comment type="caution">
    <text evidence="2">The sequence shown here is derived from an EMBL/GenBank/DDBJ whole genome shotgun (WGS) entry which is preliminary data.</text>
</comment>
<name>A0A7J7RF55_RHIFE</name>
<evidence type="ECO:0000313" key="3">
    <source>
        <dbReference type="Proteomes" id="UP000585614"/>
    </source>
</evidence>
<sequence length="171" mass="19183">MKVEDVRILFFFFFPREDPDTHFHIIFLKYTIFFSLSALLLSTPPPPPPPALRHLKARHNDQQSSSLSGSQPVPPTHNQGGCMQCLPSDSTAQLSADPGWKSCTHCGKIKDNNIPFLLPQTASIFNPFLAFKTKTPCPSPCRSQGTLAHVTQIHMPHLVQKSHLHRPIRDI</sequence>
<proteinExistence type="predicted"/>
<feature type="region of interest" description="Disordered" evidence="1">
    <location>
        <begin position="47"/>
        <end position="81"/>
    </location>
</feature>
<evidence type="ECO:0000313" key="2">
    <source>
        <dbReference type="EMBL" id="KAF6274654.1"/>
    </source>
</evidence>
<feature type="compositionally biased region" description="Polar residues" evidence="1">
    <location>
        <begin position="62"/>
        <end position="81"/>
    </location>
</feature>
<organism evidence="2 3">
    <name type="scientific">Rhinolophus ferrumequinum</name>
    <name type="common">Greater horseshoe bat</name>
    <dbReference type="NCBI Taxonomy" id="59479"/>
    <lineage>
        <taxon>Eukaryota</taxon>
        <taxon>Metazoa</taxon>
        <taxon>Chordata</taxon>
        <taxon>Craniata</taxon>
        <taxon>Vertebrata</taxon>
        <taxon>Euteleostomi</taxon>
        <taxon>Mammalia</taxon>
        <taxon>Eutheria</taxon>
        <taxon>Laurasiatheria</taxon>
        <taxon>Chiroptera</taxon>
        <taxon>Yinpterochiroptera</taxon>
        <taxon>Rhinolophoidea</taxon>
        <taxon>Rhinolophidae</taxon>
        <taxon>Rhinolophinae</taxon>
        <taxon>Rhinolophus</taxon>
    </lineage>
</organism>
<dbReference type="EMBL" id="JACAGC010000027">
    <property type="protein sequence ID" value="KAF6274654.1"/>
    <property type="molecule type" value="Genomic_DNA"/>
</dbReference>
<accession>A0A7J7RF55</accession>
<reference evidence="2 3" key="1">
    <citation type="journal article" date="2020" name="Nature">
        <title>Six reference-quality genomes reveal evolution of bat adaptations.</title>
        <authorList>
            <person name="Jebb D."/>
            <person name="Huang Z."/>
            <person name="Pippel M."/>
            <person name="Hughes G.M."/>
            <person name="Lavrichenko K."/>
            <person name="Devanna P."/>
            <person name="Winkler S."/>
            <person name="Jermiin L.S."/>
            <person name="Skirmuntt E.C."/>
            <person name="Katzourakis A."/>
            <person name="Burkitt-Gray L."/>
            <person name="Ray D.A."/>
            <person name="Sullivan K.A.M."/>
            <person name="Roscito J.G."/>
            <person name="Kirilenko B.M."/>
            <person name="Davalos L.M."/>
            <person name="Corthals A.P."/>
            <person name="Power M.L."/>
            <person name="Jones G."/>
            <person name="Ransome R.D."/>
            <person name="Dechmann D.K.N."/>
            <person name="Locatelli A.G."/>
            <person name="Puechmaille S.J."/>
            <person name="Fedrigo O."/>
            <person name="Jarvis E.D."/>
            <person name="Hiller M."/>
            <person name="Vernes S.C."/>
            <person name="Myers E.W."/>
            <person name="Teeling E.C."/>
        </authorList>
    </citation>
    <scope>NUCLEOTIDE SEQUENCE [LARGE SCALE GENOMIC DNA]</scope>
    <source>
        <strain evidence="2">MRhiFer1</strain>
        <tissue evidence="2">Lung</tissue>
    </source>
</reference>
<dbReference type="AlphaFoldDB" id="A0A7J7RF55"/>